<dbReference type="PROSITE" id="PS50020">
    <property type="entry name" value="WW_DOMAIN_2"/>
    <property type="match status" value="1"/>
</dbReference>
<organism evidence="4 5">
    <name type="scientific">Novymonas esmeraldas</name>
    <dbReference type="NCBI Taxonomy" id="1808958"/>
    <lineage>
        <taxon>Eukaryota</taxon>
        <taxon>Discoba</taxon>
        <taxon>Euglenozoa</taxon>
        <taxon>Kinetoplastea</taxon>
        <taxon>Metakinetoplastina</taxon>
        <taxon>Trypanosomatida</taxon>
        <taxon>Trypanosomatidae</taxon>
        <taxon>Novymonas</taxon>
    </lineage>
</organism>
<evidence type="ECO:0000259" key="3">
    <source>
        <dbReference type="PROSITE" id="PS50020"/>
    </source>
</evidence>
<feature type="compositionally biased region" description="Basic and acidic residues" evidence="2">
    <location>
        <begin position="608"/>
        <end position="620"/>
    </location>
</feature>
<feature type="region of interest" description="Disordered" evidence="2">
    <location>
        <begin position="566"/>
        <end position="621"/>
    </location>
</feature>
<dbReference type="AlphaFoldDB" id="A0AAW0FED8"/>
<dbReference type="PANTHER" id="PTHR21715:SF0">
    <property type="entry name" value="RH04127P"/>
    <property type="match status" value="1"/>
</dbReference>
<dbReference type="InterPro" id="IPR001202">
    <property type="entry name" value="WW_dom"/>
</dbReference>
<comment type="caution">
    <text evidence="4">The sequence shown here is derived from an EMBL/GenBank/DDBJ whole genome shotgun (WGS) entry which is preliminary data.</text>
</comment>
<reference evidence="4 5" key="1">
    <citation type="journal article" date="2021" name="MBio">
        <title>A New Model Trypanosomatid, Novymonas esmeraldas: Genomic Perception of Its 'Candidatus Pandoraea novymonadis' Endosymbiont.</title>
        <authorList>
            <person name="Zakharova A."/>
            <person name="Saura A."/>
            <person name="Butenko A."/>
            <person name="Podesvova L."/>
            <person name="Warmusova S."/>
            <person name="Kostygov A.Y."/>
            <person name="Nenarokova A."/>
            <person name="Lukes J."/>
            <person name="Opperdoes F.R."/>
            <person name="Yurchenko V."/>
        </authorList>
    </citation>
    <scope>NUCLEOTIDE SEQUENCE [LARGE SCALE GENOMIC DNA]</scope>
    <source>
        <strain evidence="4 5">E262AT.01</strain>
    </source>
</reference>
<protein>
    <submittedName>
        <fullName evidence="4">WW domain containing protein</fullName>
    </submittedName>
</protein>
<feature type="region of interest" description="Disordered" evidence="2">
    <location>
        <begin position="666"/>
        <end position="701"/>
    </location>
</feature>
<feature type="region of interest" description="Disordered" evidence="2">
    <location>
        <begin position="94"/>
        <end position="208"/>
    </location>
</feature>
<dbReference type="InterPro" id="IPR036020">
    <property type="entry name" value="WW_dom_sf"/>
</dbReference>
<accession>A0AAW0FED8</accession>
<feature type="compositionally biased region" description="Basic and acidic residues" evidence="2">
    <location>
        <begin position="443"/>
        <end position="499"/>
    </location>
</feature>
<feature type="domain" description="WW" evidence="3">
    <location>
        <begin position="47"/>
        <end position="80"/>
    </location>
</feature>
<name>A0AAW0FED8_9TRYP</name>
<evidence type="ECO:0000313" key="4">
    <source>
        <dbReference type="EMBL" id="KAK7202233.1"/>
    </source>
</evidence>
<sequence length="991" mass="110053">MSVVLEVQPDASYEPSEAEMVEYGKWLGMELPEDSALLWIAREGLKAPLPDNWKACKSEKGELYYFNFKTGKSIWDHPSDEHYRELLKTEKAKLGVKENGKGEKDPASAASSKSPSAQSGKGTKKRRSKTGNDESPETSPKAQEAVAKPSSVKELQPIQQKKELPGSLKVATIAADGGRSDKGVTSAPRKSTPEFQSTTSHSDSSLVSDAVKAPKIDEPDAIPLPSKVVAGGGVNGLRALDKLSSVPPEKPLSPSTKEQKAKVAQQVAKELEEYKVQQQQHLHRQKEGIDASTAEELHRYQERVAAETQQRRVSIGKESADVIGAESAKLSAELEGKLAALRQDCEAKRAAEAERLRNRLKAQLDHDKRKVEAEIAQMLDAFTREKRQESEIKKEAQSQALQEAGQSVTDVRQLSAAFLHEYEAAQTAFAKDMQRSQSTLERTGAERQRQVQEEFDAKIAQMREEHAQQFQQEQERSNQRLSTLRKDHEREAEDLRQAHQEQLQKLQDGFKEQRSNNHQQQLLQERQRFAETLAEIRAAQATELEALKEQLKEKAQEELNAVMQELAKERESRRSSLSVARPAESRELVPPALESRSASATDDDDDIEKGKASPPHLDRKLLRRVPADDGASAETPVAPSPPDIKALVTEALREVFAGSPFILASPAQGGEVRTSPGTPTAAASAAITPSRGGQEPRPSLLTTSLAPPPLSGIQPKTASVFKLPLSFEEQRSLVDGERRRLQEGRRYVELQQQSLEERRQQLKRTRHQWKQDVLAAKREGVRSSSKRGQLLNRVRIALEEQAQGLEHDMMILRDSQVWLLSKEQRLVTLERQIEEQERLRSRNGGEASALNNCSVDTAALMTGFFKPRRYSIATPEVAFHRDVGGFGTMGGGGGAVMVDNYAASPILSKALSRIERRLDEVTSIIHMQHQQTTAQIMAPPHAHSGSRRHSAALGLIREGVPAYTRRMSRSLSRPDAARRESHLEQWQAPGV</sequence>
<feature type="region of interest" description="Disordered" evidence="2">
    <location>
        <begin position="240"/>
        <end position="266"/>
    </location>
</feature>
<evidence type="ECO:0000256" key="1">
    <source>
        <dbReference type="SAM" id="Coils"/>
    </source>
</evidence>
<dbReference type="SMART" id="SM00456">
    <property type="entry name" value="WW"/>
    <property type="match status" value="1"/>
</dbReference>
<feature type="compositionally biased region" description="Low complexity" evidence="2">
    <location>
        <begin position="197"/>
        <end position="208"/>
    </location>
</feature>
<dbReference type="CDD" id="cd00201">
    <property type="entry name" value="WW"/>
    <property type="match status" value="1"/>
</dbReference>
<dbReference type="SUPFAM" id="SSF51045">
    <property type="entry name" value="WW domain"/>
    <property type="match status" value="1"/>
</dbReference>
<dbReference type="PANTHER" id="PTHR21715">
    <property type="entry name" value="RH04127P"/>
    <property type="match status" value="1"/>
</dbReference>
<keyword evidence="5" id="KW-1185">Reference proteome</keyword>
<feature type="compositionally biased region" description="Low complexity" evidence="2">
    <location>
        <begin position="674"/>
        <end position="690"/>
    </location>
</feature>
<feature type="coiled-coil region" evidence="1">
    <location>
        <begin position="745"/>
        <end position="779"/>
    </location>
</feature>
<dbReference type="InterPro" id="IPR053233">
    <property type="entry name" value="ABRA-related"/>
</dbReference>
<feature type="region of interest" description="Disordered" evidence="2">
    <location>
        <begin position="430"/>
        <end position="526"/>
    </location>
</feature>
<feature type="region of interest" description="Disordered" evidence="2">
    <location>
        <begin position="966"/>
        <end position="991"/>
    </location>
</feature>
<dbReference type="Pfam" id="PF00397">
    <property type="entry name" value="WW"/>
    <property type="match status" value="1"/>
</dbReference>
<evidence type="ECO:0000256" key="2">
    <source>
        <dbReference type="SAM" id="MobiDB-lite"/>
    </source>
</evidence>
<keyword evidence="1" id="KW-0175">Coiled coil</keyword>
<feature type="compositionally biased region" description="Basic and acidic residues" evidence="2">
    <location>
        <begin position="94"/>
        <end position="106"/>
    </location>
</feature>
<evidence type="ECO:0000313" key="5">
    <source>
        <dbReference type="Proteomes" id="UP001430356"/>
    </source>
</evidence>
<dbReference type="Gene3D" id="3.30.1470.10">
    <property type="entry name" value="Photosystem I PsaD, reaction center subunit II"/>
    <property type="match status" value="1"/>
</dbReference>
<dbReference type="EMBL" id="JAECZO010000027">
    <property type="protein sequence ID" value="KAK7202233.1"/>
    <property type="molecule type" value="Genomic_DNA"/>
</dbReference>
<feature type="compositionally biased region" description="Basic and acidic residues" evidence="2">
    <location>
        <begin position="386"/>
        <end position="396"/>
    </location>
</feature>
<dbReference type="Proteomes" id="UP001430356">
    <property type="component" value="Unassembled WGS sequence"/>
</dbReference>
<gene>
    <name evidence="4" type="ORF">NESM_000294000</name>
</gene>
<proteinExistence type="predicted"/>
<feature type="region of interest" description="Disordered" evidence="2">
    <location>
        <begin position="386"/>
        <end position="407"/>
    </location>
</feature>
<feature type="compositionally biased region" description="Low complexity" evidence="2">
    <location>
        <begin position="107"/>
        <end position="121"/>
    </location>
</feature>
<feature type="compositionally biased region" description="Polar residues" evidence="2">
    <location>
        <begin position="397"/>
        <end position="407"/>
    </location>
</feature>